<reference evidence="2 3" key="1">
    <citation type="submission" date="2017-03" db="EMBL/GenBank/DDBJ databases">
        <title>WGS assembly of Porphyra umbilicalis.</title>
        <authorList>
            <person name="Brawley S.H."/>
            <person name="Blouin N.A."/>
            <person name="Ficko-Blean E."/>
            <person name="Wheeler G.L."/>
            <person name="Lohr M."/>
            <person name="Goodson H.V."/>
            <person name="Jenkins J.W."/>
            <person name="Blaby-Haas C.E."/>
            <person name="Helliwell K.E."/>
            <person name="Chan C."/>
            <person name="Marriage T."/>
            <person name="Bhattacharya D."/>
            <person name="Klein A.S."/>
            <person name="Badis Y."/>
            <person name="Brodie J."/>
            <person name="Cao Y."/>
            <person name="Collen J."/>
            <person name="Dittami S.M."/>
            <person name="Gachon C.M."/>
            <person name="Green B.R."/>
            <person name="Karpowicz S."/>
            <person name="Kim J.W."/>
            <person name="Kudahl U."/>
            <person name="Lin S."/>
            <person name="Michel G."/>
            <person name="Mittag M."/>
            <person name="Olson B.J."/>
            <person name="Pangilinan J."/>
            <person name="Peng Y."/>
            <person name="Qiu H."/>
            <person name="Shu S."/>
            <person name="Singer J.T."/>
            <person name="Smith A.G."/>
            <person name="Sprecher B.N."/>
            <person name="Wagner V."/>
            <person name="Wang W."/>
            <person name="Wang Z.-Y."/>
            <person name="Yan J."/>
            <person name="Yarish C."/>
            <person name="Zoeuner-Riek S."/>
            <person name="Zhuang Y."/>
            <person name="Zou Y."/>
            <person name="Lindquist E.A."/>
            <person name="Grimwood J."/>
            <person name="Barry K."/>
            <person name="Rokhsar D.S."/>
            <person name="Schmutz J."/>
            <person name="Stiller J.W."/>
            <person name="Grossman A.R."/>
            <person name="Prochnik S.E."/>
        </authorList>
    </citation>
    <scope>NUCLEOTIDE SEQUENCE [LARGE SCALE GENOMIC DNA]</scope>
    <source>
        <strain evidence="2">4086291</strain>
    </source>
</reference>
<keyword evidence="3" id="KW-1185">Reference proteome</keyword>
<dbReference type="EMBL" id="KV918996">
    <property type="protein sequence ID" value="OSX73443.1"/>
    <property type="molecule type" value="Genomic_DNA"/>
</dbReference>
<gene>
    <name evidence="2" type="ORF">BU14_0347s0007</name>
</gene>
<evidence type="ECO:0008006" key="4">
    <source>
        <dbReference type="Google" id="ProtNLM"/>
    </source>
</evidence>
<dbReference type="Gene3D" id="3.50.4.10">
    <property type="entry name" value="Hepatocyte Growth Factor"/>
    <property type="match status" value="1"/>
</dbReference>
<feature type="signal peptide" evidence="1">
    <location>
        <begin position="1"/>
        <end position="29"/>
    </location>
</feature>
<dbReference type="Proteomes" id="UP000218209">
    <property type="component" value="Unassembled WGS sequence"/>
</dbReference>
<protein>
    <recommendedName>
        <fullName evidence="4">Apple domain-containing protein</fullName>
    </recommendedName>
</protein>
<proteinExistence type="predicted"/>
<keyword evidence="1" id="KW-0732">Signal</keyword>
<accession>A0A1X6NYI6</accession>
<organism evidence="2 3">
    <name type="scientific">Porphyra umbilicalis</name>
    <name type="common">Purple laver</name>
    <name type="synonym">Red alga</name>
    <dbReference type="NCBI Taxonomy" id="2786"/>
    <lineage>
        <taxon>Eukaryota</taxon>
        <taxon>Rhodophyta</taxon>
        <taxon>Bangiophyceae</taxon>
        <taxon>Bangiales</taxon>
        <taxon>Bangiaceae</taxon>
        <taxon>Porphyra</taxon>
    </lineage>
</organism>
<dbReference type="AlphaFoldDB" id="A0A1X6NYI6"/>
<evidence type="ECO:0000313" key="2">
    <source>
        <dbReference type="EMBL" id="OSX73443.1"/>
    </source>
</evidence>
<dbReference type="OrthoDB" id="6330735at2759"/>
<name>A0A1X6NYI6_PORUM</name>
<evidence type="ECO:0000313" key="3">
    <source>
        <dbReference type="Proteomes" id="UP000218209"/>
    </source>
</evidence>
<evidence type="ECO:0000256" key="1">
    <source>
        <dbReference type="SAM" id="SignalP"/>
    </source>
</evidence>
<sequence>MVSRRCLYPMAVSALLPVALLLLATAASALSWRTSSDAVYALGCDFPSAADIGRRSVRGEDCSGACGRVSGCTHFVWSSGTCYFKGGPISRDAAFSTSAPGAVCGVMKGAAATPTVPAEARRFVPIFRYDDGAGDSCFPDDKRQISSRNGKCAAFRRNAPVFVSTATCGDYTVFKYNLWYGKQQSCFLGFGRGTNDNEYVEVWLKGGAIAWVGYYQHNGLYYRRVKSGGPGMAGNRPVVYIGKNSHGAYHWGCTGNPFSRNFCKGGCAYWDDFRNSRKGRYVLDLPVLHVDPTPRSIDCNAPICTKGHSKLPNVVNSACYGVERGW</sequence>
<feature type="chain" id="PRO_5013253692" description="Apple domain-containing protein" evidence="1">
    <location>
        <begin position="30"/>
        <end position="326"/>
    </location>
</feature>